<organism evidence="3 4">
    <name type="scientific">Thermococcus peptonophilus</name>
    <dbReference type="NCBI Taxonomy" id="53952"/>
    <lineage>
        <taxon>Archaea</taxon>
        <taxon>Methanobacteriati</taxon>
        <taxon>Methanobacteriota</taxon>
        <taxon>Thermococci</taxon>
        <taxon>Thermococcales</taxon>
        <taxon>Thermococcaceae</taxon>
        <taxon>Thermococcus</taxon>
    </lineage>
</organism>
<dbReference type="STRING" id="53952.A0127_03395"/>
<evidence type="ECO:0000313" key="4">
    <source>
        <dbReference type="Proteomes" id="UP000073604"/>
    </source>
</evidence>
<dbReference type="RefSeq" id="WP_062387972.1">
    <property type="nucleotide sequence ID" value="NZ_CP014750.1"/>
</dbReference>
<dbReference type="OrthoDB" id="102388at2157"/>
<evidence type="ECO:0000313" key="3">
    <source>
        <dbReference type="EMBL" id="AMQ18281.1"/>
    </source>
</evidence>
<sequence>MDVFEEIEKREKRLNAIIEIAEDRLKHIEELGVKAKGPQIKDYSAYYVFITLIGIILGTAVLAFVSRRVGSRINIPIKLYAVLLLLFSIPAVYYILFNRKPEESPGSDLVERERMARILLERFYKPFREAVQADDRVKIEELANRLLEDPILASSMEILNEGDPKIVAYALLLYARYEPGLENEVKETLNIVTNKPTKALLEALLRKGYNPQEQSKIGGDREA</sequence>
<evidence type="ECO:0000256" key="1">
    <source>
        <dbReference type="SAM" id="Coils"/>
    </source>
</evidence>
<feature type="coiled-coil region" evidence="1">
    <location>
        <begin position="4"/>
        <end position="31"/>
    </location>
</feature>
<keyword evidence="2" id="KW-0812">Transmembrane</keyword>
<proteinExistence type="predicted"/>
<keyword evidence="2" id="KW-1133">Transmembrane helix</keyword>
<reference evidence="4" key="1">
    <citation type="submission" date="2016-03" db="EMBL/GenBank/DDBJ databases">
        <authorList>
            <person name="Oger P.M."/>
        </authorList>
    </citation>
    <scope>NUCLEOTIDE SEQUENCE [LARGE SCALE GENOMIC DNA]</scope>
    <source>
        <strain evidence="4">OG-1</strain>
    </source>
</reference>
<dbReference type="EMBL" id="CP014750">
    <property type="protein sequence ID" value="AMQ18281.1"/>
    <property type="molecule type" value="Genomic_DNA"/>
</dbReference>
<keyword evidence="4" id="KW-1185">Reference proteome</keyword>
<gene>
    <name evidence="3" type="ORF">A0127_03395</name>
</gene>
<accession>A0A142CU29</accession>
<keyword evidence="1" id="KW-0175">Coiled coil</keyword>
<keyword evidence="2" id="KW-0472">Membrane</keyword>
<protein>
    <submittedName>
        <fullName evidence="3">Uncharacterized protein</fullName>
    </submittedName>
</protein>
<dbReference type="AlphaFoldDB" id="A0A142CU29"/>
<dbReference type="KEGG" id="tpep:A0127_03395"/>
<feature type="transmembrane region" description="Helical" evidence="2">
    <location>
        <begin position="45"/>
        <end position="65"/>
    </location>
</feature>
<evidence type="ECO:0000256" key="2">
    <source>
        <dbReference type="SAM" id="Phobius"/>
    </source>
</evidence>
<name>A0A142CU29_9EURY</name>
<dbReference type="Proteomes" id="UP000073604">
    <property type="component" value="Chromosome"/>
</dbReference>
<feature type="transmembrane region" description="Helical" evidence="2">
    <location>
        <begin position="77"/>
        <end position="97"/>
    </location>
</feature>
<dbReference type="GeneID" id="27139559"/>